<feature type="transmembrane region" description="Helical" evidence="1">
    <location>
        <begin position="12"/>
        <end position="29"/>
    </location>
</feature>
<comment type="caution">
    <text evidence="2">The sequence shown here is derived from an EMBL/GenBank/DDBJ whole genome shotgun (WGS) entry which is preliminary data.</text>
</comment>
<feature type="transmembrane region" description="Helical" evidence="1">
    <location>
        <begin position="628"/>
        <end position="646"/>
    </location>
</feature>
<proteinExistence type="predicted"/>
<protein>
    <recommendedName>
        <fullName evidence="4">Membrane protein 6-pyruvoyl-tetrahydropterin synthase-related domain-containing protein</fullName>
    </recommendedName>
</protein>
<reference evidence="2 3" key="1">
    <citation type="journal article" date="2016" name="Nat. Commun.">
        <title>Thousands of microbial genomes shed light on interconnected biogeochemical processes in an aquifer system.</title>
        <authorList>
            <person name="Anantharaman K."/>
            <person name="Brown C.T."/>
            <person name="Hug L.A."/>
            <person name="Sharon I."/>
            <person name="Castelle C.J."/>
            <person name="Probst A.J."/>
            <person name="Thomas B.C."/>
            <person name="Singh A."/>
            <person name="Wilkins M.J."/>
            <person name="Karaoz U."/>
            <person name="Brodie E.L."/>
            <person name="Williams K.H."/>
            <person name="Hubbard S.S."/>
            <person name="Banfield J.F."/>
        </authorList>
    </citation>
    <scope>NUCLEOTIDE SEQUENCE [LARGE SCALE GENOMIC DNA]</scope>
</reference>
<dbReference type="AlphaFoldDB" id="A0A1G1V2G1"/>
<dbReference type="Proteomes" id="UP000177967">
    <property type="component" value="Unassembled WGS sequence"/>
</dbReference>
<feature type="transmembrane region" description="Helical" evidence="1">
    <location>
        <begin position="386"/>
        <end position="406"/>
    </location>
</feature>
<organism evidence="2 3">
    <name type="scientific">Candidatus Blackburnbacteria bacterium RIFCSPHIGHO2_01_FULL_43_15b</name>
    <dbReference type="NCBI Taxonomy" id="1797513"/>
    <lineage>
        <taxon>Bacteria</taxon>
        <taxon>Candidatus Blackburniibacteriota</taxon>
    </lineage>
</organism>
<evidence type="ECO:0008006" key="4">
    <source>
        <dbReference type="Google" id="ProtNLM"/>
    </source>
</evidence>
<dbReference type="InterPro" id="IPR018580">
    <property type="entry name" value="Uncharacterised_YfhO"/>
</dbReference>
<evidence type="ECO:0000313" key="3">
    <source>
        <dbReference type="Proteomes" id="UP000177967"/>
    </source>
</evidence>
<sequence length="659" mass="75699">MRNLLRPDIAKIVLPLSLATFFLYLPIIVNPQILLNRGNDLQEFYWPIFYFIKESILQNHTIPLWNNMFFSGTPLLSDPGALLFYPLNVIFLFLPIDGAFMVSLIFHTFLGGFGIYLTAKKGFGFSRITSVITAIFYITFPRTAGFIEAGHLVFIIMSAWLPFVLLATLKLVKSPNFFWSAILAVSLSGLFFSFSTVFVMATIVVCVVLFLAGIFLLVKKRSPKTLISLILVVTLTSGFTANTFLPQLEWLPQTTRFILLKDRDVYPKWNGKVEFVKSLYPELLGKQIYDLDTEKWLAVGVFISILALIGFYKLEKKYKILVVFLVSGIVLISLNNVSPINSLLLESDWYVLGRVATRIWFVNTLIFVFLAGLGFETLYRTRLKKLTLALAFLTIIELITLSWIWIGKPPATTRELAPASVLDFLKSDPETFRVFCVTRCLSQQDVARNNLQTIEGYGTIYQKNYYDNFIQLSQVYWDRYSSTLPSTSIYKFHNIQPIASILGEANVKYVISPYVLKDKQFTQVAQFDKYLIFENTQFKTRAYFYIAGPTHEIEAPIIRYKPSGVVIDALKHKAGEIVFAETWSPGWKAKADGNRIRVEETGNKLMKVKIPQETKIVEFFYYPESYRLGKTISIFTLLGILSYFLWRPRRQKNFKRTRQ</sequence>
<dbReference type="PANTHER" id="PTHR38454:SF1">
    <property type="entry name" value="INTEGRAL MEMBRANE PROTEIN"/>
    <property type="match status" value="1"/>
</dbReference>
<feature type="transmembrane region" description="Helical" evidence="1">
    <location>
        <begin position="321"/>
        <end position="340"/>
    </location>
</feature>
<evidence type="ECO:0000256" key="1">
    <source>
        <dbReference type="SAM" id="Phobius"/>
    </source>
</evidence>
<feature type="transmembrane region" description="Helical" evidence="1">
    <location>
        <begin position="225"/>
        <end position="245"/>
    </location>
</feature>
<feature type="transmembrane region" description="Helical" evidence="1">
    <location>
        <begin position="296"/>
        <end position="314"/>
    </location>
</feature>
<dbReference type="EMBL" id="MHBW01000008">
    <property type="protein sequence ID" value="OGY09554.1"/>
    <property type="molecule type" value="Genomic_DNA"/>
</dbReference>
<feature type="transmembrane region" description="Helical" evidence="1">
    <location>
        <begin position="152"/>
        <end position="169"/>
    </location>
</feature>
<accession>A0A1G1V2G1</accession>
<feature type="transmembrane region" description="Helical" evidence="1">
    <location>
        <begin position="122"/>
        <end position="140"/>
    </location>
</feature>
<gene>
    <name evidence="2" type="ORF">A2782_03350</name>
</gene>
<feature type="transmembrane region" description="Helical" evidence="1">
    <location>
        <begin position="360"/>
        <end position="379"/>
    </location>
</feature>
<feature type="transmembrane region" description="Helical" evidence="1">
    <location>
        <begin position="83"/>
        <end position="110"/>
    </location>
</feature>
<dbReference type="STRING" id="1797513.A2782_03350"/>
<dbReference type="PANTHER" id="PTHR38454">
    <property type="entry name" value="INTEGRAL MEMBRANE PROTEIN-RELATED"/>
    <property type="match status" value="1"/>
</dbReference>
<feature type="transmembrane region" description="Helical" evidence="1">
    <location>
        <begin position="176"/>
        <end position="192"/>
    </location>
</feature>
<feature type="transmembrane region" description="Helical" evidence="1">
    <location>
        <begin position="198"/>
        <end position="218"/>
    </location>
</feature>
<keyword evidence="1" id="KW-0472">Membrane</keyword>
<keyword evidence="1" id="KW-0812">Transmembrane</keyword>
<evidence type="ECO:0000313" key="2">
    <source>
        <dbReference type="EMBL" id="OGY09554.1"/>
    </source>
</evidence>
<keyword evidence="1" id="KW-1133">Transmembrane helix</keyword>
<name>A0A1G1V2G1_9BACT</name>